<reference evidence="1 2" key="1">
    <citation type="journal article" date="2022" name="Genome Biol. Evol.">
        <title>The Spruce Budworm Genome: Reconstructing the Evolutionary History of Antifreeze Proteins.</title>
        <authorList>
            <person name="Beliveau C."/>
            <person name="Gagne P."/>
            <person name="Picq S."/>
            <person name="Vernygora O."/>
            <person name="Keeling C.I."/>
            <person name="Pinkney K."/>
            <person name="Doucet D."/>
            <person name="Wen F."/>
            <person name="Johnston J.S."/>
            <person name="Maaroufi H."/>
            <person name="Boyle B."/>
            <person name="Laroche J."/>
            <person name="Dewar K."/>
            <person name="Juretic N."/>
            <person name="Blackburn G."/>
            <person name="Nisole A."/>
            <person name="Brunet B."/>
            <person name="Brandao M."/>
            <person name="Lumley L."/>
            <person name="Duan J."/>
            <person name="Quan G."/>
            <person name="Lucarotti C.J."/>
            <person name="Roe A.D."/>
            <person name="Sperling F.A.H."/>
            <person name="Levesque R.C."/>
            <person name="Cusson M."/>
        </authorList>
    </citation>
    <scope>NUCLEOTIDE SEQUENCE [LARGE SCALE GENOMIC DNA]</scope>
    <source>
        <strain evidence="1">Glfc:IPQL:Cfum</strain>
    </source>
</reference>
<organism evidence="1 2">
    <name type="scientific">Choristoneura fumiferana</name>
    <name type="common">Spruce budworm moth</name>
    <name type="synonym">Archips fumiferana</name>
    <dbReference type="NCBI Taxonomy" id="7141"/>
    <lineage>
        <taxon>Eukaryota</taxon>
        <taxon>Metazoa</taxon>
        <taxon>Ecdysozoa</taxon>
        <taxon>Arthropoda</taxon>
        <taxon>Hexapoda</taxon>
        <taxon>Insecta</taxon>
        <taxon>Pterygota</taxon>
        <taxon>Neoptera</taxon>
        <taxon>Endopterygota</taxon>
        <taxon>Lepidoptera</taxon>
        <taxon>Glossata</taxon>
        <taxon>Ditrysia</taxon>
        <taxon>Tortricoidea</taxon>
        <taxon>Tortricidae</taxon>
        <taxon>Tortricinae</taxon>
        <taxon>Choristoneura</taxon>
    </lineage>
</organism>
<dbReference type="Proteomes" id="UP001064048">
    <property type="component" value="Chromosome 26"/>
</dbReference>
<proteinExistence type="predicted"/>
<keyword evidence="2" id="KW-1185">Reference proteome</keyword>
<accession>A0ACC0JT05</accession>
<dbReference type="EMBL" id="CM046126">
    <property type="protein sequence ID" value="KAI8427156.1"/>
    <property type="molecule type" value="Genomic_DNA"/>
</dbReference>
<evidence type="ECO:0000313" key="1">
    <source>
        <dbReference type="EMBL" id="KAI8427156.1"/>
    </source>
</evidence>
<evidence type="ECO:0000313" key="2">
    <source>
        <dbReference type="Proteomes" id="UP001064048"/>
    </source>
</evidence>
<protein>
    <submittedName>
        <fullName evidence="1">Uncharacterized protein</fullName>
    </submittedName>
</protein>
<name>A0ACC0JT05_CHOFU</name>
<gene>
    <name evidence="1" type="ORF">MSG28_014772</name>
</gene>
<comment type="caution">
    <text evidence="1">The sequence shown here is derived from an EMBL/GenBank/DDBJ whole genome shotgun (WGS) entry which is preliminary data.</text>
</comment>
<sequence>MESSACRRGASDADLSPRAYSATAECEPVMVKEEPDCGVCGVSEAALAEGLYAGHEVKGEIVIGPELIEQQDIAFSMQSTLRKAEEDACEVKPAGEAGPATESTRAQQKRSTSLAVCELIKIVIQCRNYNDKLPSLGIFMDMSKAFDRVCQEKLLHKLNIRHMQLFSVAKIASSRKTALH</sequence>